<organism evidence="2 3">
    <name type="scientific">Metarhizium robertsii</name>
    <dbReference type="NCBI Taxonomy" id="568076"/>
    <lineage>
        <taxon>Eukaryota</taxon>
        <taxon>Fungi</taxon>
        <taxon>Dikarya</taxon>
        <taxon>Ascomycota</taxon>
        <taxon>Pezizomycotina</taxon>
        <taxon>Sordariomycetes</taxon>
        <taxon>Hypocreomycetidae</taxon>
        <taxon>Hypocreales</taxon>
        <taxon>Clavicipitaceae</taxon>
        <taxon>Metarhizium</taxon>
    </lineage>
</organism>
<evidence type="ECO:0000256" key="1">
    <source>
        <dbReference type="SAM" id="SignalP"/>
    </source>
</evidence>
<keyword evidence="1" id="KW-0732">Signal</keyword>
<evidence type="ECO:0000313" key="2">
    <source>
        <dbReference type="EMBL" id="EXU96326.1"/>
    </source>
</evidence>
<protein>
    <submittedName>
        <fullName evidence="2">Uncharacterized protein</fullName>
    </submittedName>
</protein>
<dbReference type="HOGENOM" id="CLU_2831717_0_0_1"/>
<dbReference type="AlphaFoldDB" id="A0A0A1UMX1"/>
<accession>A0A0A1UMX1</accession>
<dbReference type="EMBL" id="JELW01000051">
    <property type="protein sequence ID" value="EXU96326.1"/>
    <property type="molecule type" value="Genomic_DNA"/>
</dbReference>
<sequence>MRATAFLVTVFAGLCMAHPLADAPGDECPPMVLRTVHIGIMAVFTASRHAKLGQVDATIRSSNARW</sequence>
<reference evidence="2 3" key="1">
    <citation type="submission" date="2014-02" db="EMBL/GenBank/DDBJ databases">
        <title>The genome sequence of the entomopathogenic fungus Metarhizium robertsii ARSEF 2575.</title>
        <authorList>
            <person name="Giuliano Garisto Donzelli B."/>
            <person name="Roe B.A."/>
            <person name="Macmil S.L."/>
            <person name="Krasnoff S.B."/>
            <person name="Gibson D.M."/>
        </authorList>
    </citation>
    <scope>NUCLEOTIDE SEQUENCE [LARGE SCALE GENOMIC DNA]</scope>
    <source>
        <strain evidence="2 3">ARSEF 2575</strain>
    </source>
</reference>
<evidence type="ECO:0000313" key="3">
    <source>
        <dbReference type="Proteomes" id="UP000030151"/>
    </source>
</evidence>
<name>A0A0A1UMX1_9HYPO</name>
<proteinExistence type="predicted"/>
<comment type="caution">
    <text evidence="2">The sequence shown here is derived from an EMBL/GenBank/DDBJ whole genome shotgun (WGS) entry which is preliminary data.</text>
</comment>
<feature type="chain" id="PRO_5001991715" evidence="1">
    <location>
        <begin position="18"/>
        <end position="66"/>
    </location>
</feature>
<dbReference type="Proteomes" id="UP000030151">
    <property type="component" value="Unassembled WGS sequence"/>
</dbReference>
<feature type="signal peptide" evidence="1">
    <location>
        <begin position="1"/>
        <end position="17"/>
    </location>
</feature>
<gene>
    <name evidence="2" type="ORF">X797_010588</name>
</gene>